<dbReference type="KEGG" id="mphy:MCBMB27_02635"/>
<evidence type="ECO:0008006" key="5">
    <source>
        <dbReference type="Google" id="ProtNLM"/>
    </source>
</evidence>
<dbReference type="Proteomes" id="UP000185487">
    <property type="component" value="Chromosome"/>
</dbReference>
<keyword evidence="3" id="KW-1185">Reference proteome</keyword>
<organism evidence="2 4">
    <name type="scientific">Methylobacterium phyllosphaerae</name>
    <dbReference type="NCBI Taxonomy" id="418223"/>
    <lineage>
        <taxon>Bacteria</taxon>
        <taxon>Pseudomonadati</taxon>
        <taxon>Pseudomonadota</taxon>
        <taxon>Alphaproteobacteria</taxon>
        <taxon>Hyphomicrobiales</taxon>
        <taxon>Methylobacteriaceae</taxon>
        <taxon>Methylobacterium</taxon>
    </lineage>
</organism>
<protein>
    <recommendedName>
        <fullName evidence="5">Prophage minor tail protein Z (GPZ)</fullName>
    </recommendedName>
</protein>
<evidence type="ECO:0000313" key="1">
    <source>
        <dbReference type="EMBL" id="APT31926.1"/>
    </source>
</evidence>
<proteinExistence type="predicted"/>
<gene>
    <name evidence="1" type="ORF">MCBMB27_02635</name>
    <name evidence="2" type="ORF">SAMN05192567_11232</name>
</gene>
<evidence type="ECO:0000313" key="4">
    <source>
        <dbReference type="Proteomes" id="UP000199140"/>
    </source>
</evidence>
<dbReference type="Proteomes" id="UP000199140">
    <property type="component" value="Unassembled WGS sequence"/>
</dbReference>
<evidence type="ECO:0000313" key="2">
    <source>
        <dbReference type="EMBL" id="SFH01443.1"/>
    </source>
</evidence>
<dbReference type="EMBL" id="FOPK01000012">
    <property type="protein sequence ID" value="SFH01443.1"/>
    <property type="molecule type" value="Genomic_DNA"/>
</dbReference>
<reference evidence="2 4" key="2">
    <citation type="submission" date="2016-10" db="EMBL/GenBank/DDBJ databases">
        <authorList>
            <person name="Varghese N."/>
            <person name="Submissions S."/>
        </authorList>
    </citation>
    <scope>NUCLEOTIDE SEQUENCE [LARGE SCALE GENOMIC DNA]</scope>
    <source>
        <strain evidence="2 4">CBMB27</strain>
    </source>
</reference>
<dbReference type="EMBL" id="CP015367">
    <property type="protein sequence ID" value="APT31926.1"/>
    <property type="molecule type" value="Genomic_DNA"/>
</dbReference>
<accession>A0AAE8L6X9</accession>
<dbReference type="RefSeq" id="WP_075380574.1">
    <property type="nucleotide sequence ID" value="NZ_CP015367.1"/>
</dbReference>
<evidence type="ECO:0000313" key="3">
    <source>
        <dbReference type="Proteomes" id="UP000185487"/>
    </source>
</evidence>
<sequence>MLNITAQSAGLGAMKPLEAFGARLPNAQANVLNRVLTRTRNVVVPAMVRQTGLSKRIIAKAVRTYRASPQNPSVVLLTRGGEVSFRFFGAHEVAGGVEATVKGHKDFVEGGFRRSGPKGGRRMVAKLNRQVYVNVDGKRWRGQIRKEKTGVFIPYEFVAGETAKAFWRIVDSDLPVEVEAELMKLMGQGGR</sequence>
<dbReference type="AlphaFoldDB" id="A0AAE8L6X9"/>
<reference evidence="1 3" key="1">
    <citation type="submission" date="2016-04" db="EMBL/GenBank/DDBJ databases">
        <title>Complete genome sequencing and analysis of CBMB27, Methylobacterium phyllosphaerae isolated from leaf tissues of rice (Oryza sativa L.).</title>
        <authorList>
            <person name="Lee Y."/>
            <person name="Hwangbo K."/>
            <person name="Chung H."/>
            <person name="Yoo J."/>
            <person name="Kim K.Y."/>
            <person name="Sa T.M."/>
            <person name="Um Y."/>
            <person name="Madhaiyan M."/>
        </authorList>
    </citation>
    <scope>NUCLEOTIDE SEQUENCE [LARGE SCALE GENOMIC DNA]</scope>
    <source>
        <strain evidence="1 3">CBMB27</strain>
    </source>
</reference>
<name>A0AAE8L6X9_9HYPH</name>